<proteinExistence type="predicted"/>
<keyword evidence="4" id="KW-1185">Reference proteome</keyword>
<dbReference type="OrthoDB" id="1428937at2759"/>
<dbReference type="PANTHER" id="PTHR46033">
    <property type="entry name" value="PROTEIN MAIN-LIKE 2"/>
    <property type="match status" value="1"/>
</dbReference>
<dbReference type="InterPro" id="IPR044824">
    <property type="entry name" value="MAIN-like"/>
</dbReference>
<evidence type="ECO:0000313" key="4">
    <source>
        <dbReference type="Proteomes" id="UP000242715"/>
    </source>
</evidence>
<feature type="compositionally biased region" description="Polar residues" evidence="1">
    <location>
        <begin position="349"/>
        <end position="364"/>
    </location>
</feature>
<evidence type="ECO:0000313" key="3">
    <source>
        <dbReference type="EMBL" id="GAU25616.1"/>
    </source>
</evidence>
<feature type="domain" description="Aminotransferase-like plant mobile" evidence="2">
    <location>
        <begin position="40"/>
        <end position="299"/>
    </location>
</feature>
<sequence length="445" mass="50175">MQYALKLELDKQITKHLKGSGFEKLFGYFPKHGKVQSVTHYRPLMDALCQCFDKDNNTFDLGQTKIYFGLEDVFMITGLPIDGEPVRIGEVTKEECLELVGIPPGHNNRLRHASLVEIITKINDESSQLEVEQACRATALLGIDCTVIQAIGKSSIHMKYLSILKDVDKIKSYAWGAASWANLINSLKNSNPSNIVGCTMALMIFAFLRMPQLVSLCYLKHKVKGKNPNSSSVKALTMTFHEACIIWRPYVEVGKRYESQKHIAKSITYVFADHIAILHRPDLVPGQLFGGELNQDIIQNWVNSVIESDNRLSVWETRRDRLVSEVIPVADEGIGIPETFPAHTRESHNSSTSPSDEEIQNSSTFPSNEMRLESVFQEDNFVHDCFGETSEARVEIEHRNPSTQHNSVSSEATTVEHLLHTHHLLATAWSMQAKVWTNLSFLQLI</sequence>
<accession>A0A2Z6M1G5</accession>
<organism evidence="3 4">
    <name type="scientific">Trifolium subterraneum</name>
    <name type="common">Subterranean clover</name>
    <dbReference type="NCBI Taxonomy" id="3900"/>
    <lineage>
        <taxon>Eukaryota</taxon>
        <taxon>Viridiplantae</taxon>
        <taxon>Streptophyta</taxon>
        <taxon>Embryophyta</taxon>
        <taxon>Tracheophyta</taxon>
        <taxon>Spermatophyta</taxon>
        <taxon>Magnoliopsida</taxon>
        <taxon>eudicotyledons</taxon>
        <taxon>Gunneridae</taxon>
        <taxon>Pentapetalae</taxon>
        <taxon>rosids</taxon>
        <taxon>fabids</taxon>
        <taxon>Fabales</taxon>
        <taxon>Fabaceae</taxon>
        <taxon>Papilionoideae</taxon>
        <taxon>50 kb inversion clade</taxon>
        <taxon>NPAAA clade</taxon>
        <taxon>Hologalegina</taxon>
        <taxon>IRL clade</taxon>
        <taxon>Trifolieae</taxon>
        <taxon>Trifolium</taxon>
    </lineage>
</organism>
<dbReference type="InterPro" id="IPR019557">
    <property type="entry name" value="AminoTfrase-like_pln_mobile"/>
</dbReference>
<dbReference type="PANTHER" id="PTHR46033:SF17">
    <property type="entry name" value="AMINOTRANSFERASE-LIKE PLANT MOBILE DOMAIN-CONTAINING PROTEIN"/>
    <property type="match status" value="1"/>
</dbReference>
<feature type="region of interest" description="Disordered" evidence="1">
    <location>
        <begin position="337"/>
        <end position="364"/>
    </location>
</feature>
<dbReference type="GO" id="GO:0010073">
    <property type="term" value="P:meristem maintenance"/>
    <property type="evidence" value="ECO:0007669"/>
    <property type="project" value="InterPro"/>
</dbReference>
<evidence type="ECO:0000259" key="2">
    <source>
        <dbReference type="Pfam" id="PF10536"/>
    </source>
</evidence>
<evidence type="ECO:0000256" key="1">
    <source>
        <dbReference type="SAM" id="MobiDB-lite"/>
    </source>
</evidence>
<dbReference type="Proteomes" id="UP000242715">
    <property type="component" value="Unassembled WGS sequence"/>
</dbReference>
<protein>
    <recommendedName>
        <fullName evidence="2">Aminotransferase-like plant mobile domain-containing protein</fullName>
    </recommendedName>
</protein>
<dbReference type="Pfam" id="PF10536">
    <property type="entry name" value="PMD"/>
    <property type="match status" value="1"/>
</dbReference>
<gene>
    <name evidence="3" type="ORF">TSUD_49680</name>
</gene>
<reference evidence="4" key="1">
    <citation type="journal article" date="2017" name="Front. Plant Sci.">
        <title>Climate Clever Clovers: New Paradigm to Reduce the Environmental Footprint of Ruminants by Breeding Low Methanogenic Forages Utilizing Haplotype Variation.</title>
        <authorList>
            <person name="Kaur P."/>
            <person name="Appels R."/>
            <person name="Bayer P.E."/>
            <person name="Keeble-Gagnere G."/>
            <person name="Wang J."/>
            <person name="Hirakawa H."/>
            <person name="Shirasawa K."/>
            <person name="Vercoe P."/>
            <person name="Stefanova K."/>
            <person name="Durmic Z."/>
            <person name="Nichols P."/>
            <person name="Revell C."/>
            <person name="Isobe S.N."/>
            <person name="Edwards D."/>
            <person name="Erskine W."/>
        </authorList>
    </citation>
    <scope>NUCLEOTIDE SEQUENCE [LARGE SCALE GENOMIC DNA]</scope>
    <source>
        <strain evidence="4">cv. Daliak</strain>
    </source>
</reference>
<name>A0A2Z6M1G5_TRISU</name>
<dbReference type="AlphaFoldDB" id="A0A2Z6M1G5"/>
<dbReference type="EMBL" id="DF973316">
    <property type="protein sequence ID" value="GAU25616.1"/>
    <property type="molecule type" value="Genomic_DNA"/>
</dbReference>